<accession>A0A7X0U0M4</accession>
<gene>
    <name evidence="1" type="ORF">HD593_005280</name>
</gene>
<keyword evidence="2" id="KW-1185">Reference proteome</keyword>
<protein>
    <submittedName>
        <fullName evidence="1">Uncharacterized protein</fullName>
    </submittedName>
</protein>
<reference evidence="1 2" key="1">
    <citation type="submission" date="2020-08" db="EMBL/GenBank/DDBJ databases">
        <title>Sequencing the genomes of 1000 actinobacteria strains.</title>
        <authorList>
            <person name="Klenk H.-P."/>
        </authorList>
    </citation>
    <scope>NUCLEOTIDE SEQUENCE [LARGE SCALE GENOMIC DNA]</scope>
    <source>
        <strain evidence="1 2">DSM 43768</strain>
    </source>
</reference>
<dbReference type="EMBL" id="JACHMI010000001">
    <property type="protein sequence ID" value="MBB6550485.1"/>
    <property type="molecule type" value="Genomic_DNA"/>
</dbReference>
<organism evidence="1 2">
    <name type="scientific">Nonomuraea rubra</name>
    <dbReference type="NCBI Taxonomy" id="46180"/>
    <lineage>
        <taxon>Bacteria</taxon>
        <taxon>Bacillati</taxon>
        <taxon>Actinomycetota</taxon>
        <taxon>Actinomycetes</taxon>
        <taxon>Streptosporangiales</taxon>
        <taxon>Streptosporangiaceae</taxon>
        <taxon>Nonomuraea</taxon>
    </lineage>
</organism>
<proteinExistence type="predicted"/>
<dbReference type="AlphaFoldDB" id="A0A7X0U0M4"/>
<evidence type="ECO:0000313" key="2">
    <source>
        <dbReference type="Proteomes" id="UP000565579"/>
    </source>
</evidence>
<evidence type="ECO:0000313" key="1">
    <source>
        <dbReference type="EMBL" id="MBB6550485.1"/>
    </source>
</evidence>
<sequence>MSDHRRPARVRPAVLGSPGQVPYQWVPITLKLAYTVKEPLTRTGVWSSR</sequence>
<comment type="caution">
    <text evidence="1">The sequence shown here is derived from an EMBL/GenBank/DDBJ whole genome shotgun (WGS) entry which is preliminary data.</text>
</comment>
<name>A0A7X0U0M4_9ACTN</name>
<dbReference type="Proteomes" id="UP000565579">
    <property type="component" value="Unassembled WGS sequence"/>
</dbReference>